<gene>
    <name evidence="2" type="primary">LOC131800947</name>
</gene>
<evidence type="ECO:0000313" key="2">
    <source>
        <dbReference type="RefSeq" id="XP_058974809.1"/>
    </source>
</evidence>
<reference evidence="2" key="1">
    <citation type="submission" date="2025-08" db="UniProtKB">
        <authorList>
            <consortium name="RefSeq"/>
        </authorList>
    </citation>
    <scope>IDENTIFICATION</scope>
    <source>
        <strain evidence="2">Aabys</strain>
        <tissue evidence="2">Whole body</tissue>
    </source>
</reference>
<dbReference type="Proteomes" id="UP001652621">
    <property type="component" value="Unplaced"/>
</dbReference>
<organism evidence="1 2">
    <name type="scientific">Musca domestica</name>
    <name type="common">House fly</name>
    <dbReference type="NCBI Taxonomy" id="7370"/>
    <lineage>
        <taxon>Eukaryota</taxon>
        <taxon>Metazoa</taxon>
        <taxon>Ecdysozoa</taxon>
        <taxon>Arthropoda</taxon>
        <taxon>Hexapoda</taxon>
        <taxon>Insecta</taxon>
        <taxon>Pterygota</taxon>
        <taxon>Neoptera</taxon>
        <taxon>Endopterygota</taxon>
        <taxon>Diptera</taxon>
        <taxon>Brachycera</taxon>
        <taxon>Muscomorpha</taxon>
        <taxon>Muscoidea</taxon>
        <taxon>Muscidae</taxon>
        <taxon>Musca</taxon>
    </lineage>
</organism>
<sequence length="235" mass="25296">MFIKFEYADGSPKRKKFSAIASGVNLISLNTPVVAPPRNAAESLPSESHLAPPALCSPLPIVSSQVSSLNEFSTIETPSSESVPIMPLGPLSPTVPSIVVNPISNVDASAPNSSAKTVIGPCQSGSSNELVVVAPRKSIFISRLHSNTTINNISNYLKSKVQNLGDNDCRIIKFNSSLPRDISSFKIIVPHDMFDTLLNRSFWPDGVLVKEFVFREKTNANKPVKIPSSVPVSKN</sequence>
<keyword evidence="1" id="KW-1185">Reference proteome</keyword>
<evidence type="ECO:0000313" key="1">
    <source>
        <dbReference type="Proteomes" id="UP001652621"/>
    </source>
</evidence>
<protein>
    <submittedName>
        <fullName evidence="2">Uncharacterized protein LOC131800947</fullName>
    </submittedName>
</protein>
<accession>A0ABM3UMQ1</accession>
<proteinExistence type="predicted"/>
<dbReference type="GeneID" id="131800947"/>
<dbReference type="RefSeq" id="XP_058974809.1">
    <property type="nucleotide sequence ID" value="XM_059118826.1"/>
</dbReference>
<name>A0ABM3UMQ1_MUSDO</name>